<feature type="domain" description="UvrD-like helicase ATP-binding" evidence="6">
    <location>
        <begin position="323"/>
        <end position="638"/>
    </location>
</feature>
<evidence type="ECO:0000256" key="2">
    <source>
        <dbReference type="ARBA" id="ARBA00022801"/>
    </source>
</evidence>
<feature type="binding site" evidence="5">
    <location>
        <begin position="344"/>
        <end position="351"/>
    </location>
    <ligand>
        <name>ATP</name>
        <dbReference type="ChEBI" id="CHEBI:30616"/>
    </ligand>
</feature>
<dbReference type="InterPro" id="IPR014016">
    <property type="entry name" value="UvrD-like_ATP-bd"/>
</dbReference>
<dbReference type="RefSeq" id="WP_194507548.1">
    <property type="nucleotide sequence ID" value="NZ_JADILU010000003.1"/>
</dbReference>
<keyword evidence="4 5" id="KW-0067">ATP-binding</keyword>
<evidence type="ECO:0000259" key="6">
    <source>
        <dbReference type="PROSITE" id="PS51198"/>
    </source>
</evidence>
<protein>
    <submittedName>
        <fullName evidence="7">UvrD-helicase domain-containing protein</fullName>
    </submittedName>
</protein>
<dbReference type="PANTHER" id="PTHR11070">
    <property type="entry name" value="UVRD / RECB / PCRA DNA HELICASE FAMILY MEMBER"/>
    <property type="match status" value="1"/>
</dbReference>
<dbReference type="Proteomes" id="UP001597548">
    <property type="component" value="Unassembled WGS sequence"/>
</dbReference>
<dbReference type="Gene3D" id="3.40.50.150">
    <property type="entry name" value="Vaccinia Virus protein VP39"/>
    <property type="match status" value="1"/>
</dbReference>
<evidence type="ECO:0000313" key="7">
    <source>
        <dbReference type="EMBL" id="MFD2914778.1"/>
    </source>
</evidence>
<accession>A0ABW5ZRV6</accession>
<dbReference type="InterPro" id="IPR029063">
    <property type="entry name" value="SAM-dependent_MTases_sf"/>
</dbReference>
<comment type="caution">
    <text evidence="7">The sequence shown here is derived from an EMBL/GenBank/DDBJ whole genome shotgun (WGS) entry which is preliminary data.</text>
</comment>
<dbReference type="EMBL" id="JBHUOS010000001">
    <property type="protein sequence ID" value="MFD2914778.1"/>
    <property type="molecule type" value="Genomic_DNA"/>
</dbReference>
<organism evidence="7 8">
    <name type="scientific">Psychroserpens luteus</name>
    <dbReference type="NCBI Taxonomy" id="1434066"/>
    <lineage>
        <taxon>Bacteria</taxon>
        <taxon>Pseudomonadati</taxon>
        <taxon>Bacteroidota</taxon>
        <taxon>Flavobacteriia</taxon>
        <taxon>Flavobacteriales</taxon>
        <taxon>Flavobacteriaceae</taxon>
        <taxon>Psychroserpens</taxon>
    </lineage>
</organism>
<keyword evidence="8" id="KW-1185">Reference proteome</keyword>
<keyword evidence="1 5" id="KW-0547">Nucleotide-binding</keyword>
<dbReference type="InterPro" id="IPR027417">
    <property type="entry name" value="P-loop_NTPase"/>
</dbReference>
<proteinExistence type="predicted"/>
<evidence type="ECO:0000256" key="1">
    <source>
        <dbReference type="ARBA" id="ARBA00022741"/>
    </source>
</evidence>
<keyword evidence="3 5" id="KW-0347">Helicase</keyword>
<gene>
    <name evidence="7" type="ORF">ACFS29_03945</name>
</gene>
<evidence type="ECO:0000256" key="5">
    <source>
        <dbReference type="PROSITE-ProRule" id="PRU00560"/>
    </source>
</evidence>
<dbReference type="SUPFAM" id="SSF52540">
    <property type="entry name" value="P-loop containing nucleoside triphosphate hydrolases"/>
    <property type="match status" value="1"/>
</dbReference>
<reference evidence="8" key="1">
    <citation type="journal article" date="2019" name="Int. J. Syst. Evol. Microbiol.">
        <title>The Global Catalogue of Microorganisms (GCM) 10K type strain sequencing project: providing services to taxonomists for standard genome sequencing and annotation.</title>
        <authorList>
            <consortium name="The Broad Institute Genomics Platform"/>
            <consortium name="The Broad Institute Genome Sequencing Center for Infectious Disease"/>
            <person name="Wu L."/>
            <person name="Ma J."/>
        </authorList>
    </citation>
    <scope>NUCLEOTIDE SEQUENCE [LARGE SCALE GENOMIC DNA]</scope>
    <source>
        <strain evidence="8">KCTC 32514</strain>
    </source>
</reference>
<keyword evidence="2 5" id="KW-0378">Hydrolase</keyword>
<evidence type="ECO:0000256" key="3">
    <source>
        <dbReference type="ARBA" id="ARBA00022806"/>
    </source>
</evidence>
<evidence type="ECO:0000313" key="8">
    <source>
        <dbReference type="Proteomes" id="UP001597548"/>
    </source>
</evidence>
<sequence length="816" mass="93539">MTLENIYLHIASIKNTLDNAIKIAAENYYVVHKDDSNFLFDVKETSRECYLLSRGADLCYDRPSIGFTYSLWYQGRRVNSFLKYLSQAIFEAKQEKSITIYDLGAGTGAIQWACAAVASAFHKYDVECPVIKIINIDTSPFMLDYNRLYLWPALVSLLPDLKNSILPSYFVNSWSSDVDDFNNSNNWITASYLFDHTENSENLKKDFKKLIEKIKPTKILLTSSFNKKGYTQDIAKELAQNNYTSQEVNNDLIYSGGMPATVAIRKWFNNNSGCNFSGTPSWNENYIYGVICSSTSPTFNLFALDTTNEVNLYNPPLVVRREIKLNQTQNKAAQNDNKPTIIVGPAGCGKSVVITQRVLNIVDEAIKTNTISKINILLTTFNKALKAYLLNWIKDLFDSRNITYTENYKYGLKTQGSEFINVFLMHFDVLPTRLWKPLFKEEQPFNDSLLFETGLLKRAQEAINSIKESENISTAEFDNVLNPEYVLEEYNRVIYGQNYTKMDVYLTSTRSGRPVLAYNGDRRRLLFKTVQKFLLIMENNNESSIITRRHKFLKEINKNKFKGYFTHVFVDEFQDCTQSDYEIFYGLLKDPNNLIIAGDFAQAVHLGRVASIPRVDDAKGERMRNRVTHKLDGSYRLPYRISEAIKPLSEAINEVQEGADIITPYKGAPPGARPILVYAENNQDLAKKIINITKAFNSFDVVDSIPPYKNLITILEKDIATTNALNNMKSGVCQTDTILRLKGLEKKLIVWSTNTEITHTEEIKNFVYTIFTRTSGLLIIGMFKDIKKEYKEIITSLRKDRVMLWDESSLQYYNDL</sequence>
<dbReference type="PROSITE" id="PS51198">
    <property type="entry name" value="UVRD_HELICASE_ATP_BIND"/>
    <property type="match status" value="1"/>
</dbReference>
<dbReference type="Gene3D" id="3.40.50.300">
    <property type="entry name" value="P-loop containing nucleotide triphosphate hydrolases"/>
    <property type="match status" value="1"/>
</dbReference>
<dbReference type="SUPFAM" id="SSF53335">
    <property type="entry name" value="S-adenosyl-L-methionine-dependent methyltransferases"/>
    <property type="match status" value="1"/>
</dbReference>
<name>A0ABW5ZRV6_9FLAO</name>
<evidence type="ECO:0000256" key="4">
    <source>
        <dbReference type="ARBA" id="ARBA00022840"/>
    </source>
</evidence>
<dbReference type="InterPro" id="IPR000212">
    <property type="entry name" value="DNA_helicase_UvrD/REP"/>
</dbReference>
<dbReference type="Pfam" id="PF00580">
    <property type="entry name" value="UvrD-helicase"/>
    <property type="match status" value="1"/>
</dbReference>